<name>A0A928ZYT3_LEPEC</name>
<dbReference type="AlphaFoldDB" id="A0A928ZYT3"/>
<sequence>SQTGQAGKILHVDACYSFDVNRIPGFDPKSQNSWHLRLPGGLLLDSVAHPLSILLRFLPLPVTSTPITLNSGTLPDGLPDELRVLIDAGQATGTLSVSLGTKPDCFTINIYATEMTIHLNISNMVSVVRKNRALPKKLLRIADNLDQSRQLFFNTFINAFKVATGRVGAPGDIAPLIKQFYKSLDDGTRPPVTGEEGRAVVKFINEIWQQG</sequence>
<reference evidence="2" key="1">
    <citation type="submission" date="2020-10" db="EMBL/GenBank/DDBJ databases">
        <authorList>
            <person name="Castelo-Branco R."/>
            <person name="Eusebio N."/>
            <person name="Adriana R."/>
            <person name="Vieira A."/>
            <person name="Brugerolle De Fraissinette N."/>
            <person name="Rezende De Castro R."/>
            <person name="Schneider M.P."/>
            <person name="Vasconcelos V."/>
            <person name="Leao P.N."/>
        </authorList>
    </citation>
    <scope>NUCLEOTIDE SEQUENCE</scope>
    <source>
        <strain evidence="2">LEGE 11479</strain>
    </source>
</reference>
<dbReference type="Proteomes" id="UP000615026">
    <property type="component" value="Unassembled WGS sequence"/>
</dbReference>
<gene>
    <name evidence="2" type="ORF">IQ260_25065</name>
</gene>
<keyword evidence="3" id="KW-1185">Reference proteome</keyword>
<evidence type="ECO:0000313" key="3">
    <source>
        <dbReference type="Proteomes" id="UP000615026"/>
    </source>
</evidence>
<feature type="non-terminal residue" evidence="2">
    <location>
        <position position="1"/>
    </location>
</feature>
<evidence type="ECO:0000259" key="1">
    <source>
        <dbReference type="Pfam" id="PF22725"/>
    </source>
</evidence>
<dbReference type="SUPFAM" id="SSF55347">
    <property type="entry name" value="Glyceraldehyde-3-phosphate dehydrogenase-like, C-terminal domain"/>
    <property type="match status" value="1"/>
</dbReference>
<dbReference type="RefSeq" id="WP_193995803.1">
    <property type="nucleotide sequence ID" value="NZ_JADEXP010000340.1"/>
</dbReference>
<dbReference type="InterPro" id="IPR055170">
    <property type="entry name" value="GFO_IDH_MocA-like_dom"/>
</dbReference>
<accession>A0A928ZYT3</accession>
<feature type="domain" description="GFO/IDH/MocA-like oxidoreductase" evidence="1">
    <location>
        <begin position="3"/>
        <end position="117"/>
    </location>
</feature>
<dbReference type="EMBL" id="JADEXP010000340">
    <property type="protein sequence ID" value="MBE9069916.1"/>
    <property type="molecule type" value="Genomic_DNA"/>
</dbReference>
<organism evidence="2 3">
    <name type="scientific">Leptolyngbya cf. ectocarpi LEGE 11479</name>
    <dbReference type="NCBI Taxonomy" id="1828722"/>
    <lineage>
        <taxon>Bacteria</taxon>
        <taxon>Bacillati</taxon>
        <taxon>Cyanobacteriota</taxon>
        <taxon>Cyanophyceae</taxon>
        <taxon>Leptolyngbyales</taxon>
        <taxon>Leptolyngbyaceae</taxon>
        <taxon>Leptolyngbya group</taxon>
        <taxon>Leptolyngbya</taxon>
    </lineage>
</organism>
<comment type="caution">
    <text evidence="2">The sequence shown here is derived from an EMBL/GenBank/DDBJ whole genome shotgun (WGS) entry which is preliminary data.</text>
</comment>
<protein>
    <recommendedName>
        <fullName evidence="1">GFO/IDH/MocA-like oxidoreductase domain-containing protein</fullName>
    </recommendedName>
</protein>
<dbReference type="Pfam" id="PF22725">
    <property type="entry name" value="GFO_IDH_MocA_C3"/>
    <property type="match status" value="1"/>
</dbReference>
<proteinExistence type="predicted"/>
<evidence type="ECO:0000313" key="2">
    <source>
        <dbReference type="EMBL" id="MBE9069916.1"/>
    </source>
</evidence>
<dbReference type="Gene3D" id="3.30.360.10">
    <property type="entry name" value="Dihydrodipicolinate Reductase, domain 2"/>
    <property type="match status" value="1"/>
</dbReference>